<dbReference type="EMBL" id="LSBI01000004">
    <property type="protein sequence ID" value="OAQ90793.1"/>
    <property type="molecule type" value="Genomic_DNA"/>
</dbReference>
<evidence type="ECO:0000313" key="1">
    <source>
        <dbReference type="EMBL" id="OAQ90793.1"/>
    </source>
</evidence>
<dbReference type="Proteomes" id="UP000078340">
    <property type="component" value="Unassembled WGS sequence"/>
</dbReference>
<name>A0A179HN60_PURLI</name>
<organism evidence="1 2">
    <name type="scientific">Purpureocillium lilacinum</name>
    <name type="common">Paecilomyces lilacinus</name>
    <dbReference type="NCBI Taxonomy" id="33203"/>
    <lineage>
        <taxon>Eukaryota</taxon>
        <taxon>Fungi</taxon>
        <taxon>Dikarya</taxon>
        <taxon>Ascomycota</taxon>
        <taxon>Pezizomycotina</taxon>
        <taxon>Sordariomycetes</taxon>
        <taxon>Hypocreomycetidae</taxon>
        <taxon>Hypocreales</taxon>
        <taxon>Ophiocordycipitaceae</taxon>
        <taxon>Purpureocillium</taxon>
    </lineage>
</organism>
<proteinExistence type="predicted"/>
<protein>
    <submittedName>
        <fullName evidence="1">Uncharacterized protein</fullName>
    </submittedName>
</protein>
<gene>
    <name evidence="1" type="ORF">VFPFJ_04952</name>
</gene>
<evidence type="ECO:0000313" key="2">
    <source>
        <dbReference type="Proteomes" id="UP000078340"/>
    </source>
</evidence>
<reference evidence="1 2" key="1">
    <citation type="submission" date="2016-02" db="EMBL/GenBank/DDBJ databases">
        <title>Biosynthesis of antibiotic leucinostatins and their inhibition on Phytophthora in bio-control Purpureocillium lilacinum.</title>
        <authorList>
            <person name="Wang G."/>
            <person name="Liu Z."/>
            <person name="Lin R."/>
            <person name="Li E."/>
            <person name="Mao Z."/>
            <person name="Ling J."/>
            <person name="Yin W."/>
            <person name="Xie B."/>
        </authorList>
    </citation>
    <scope>NUCLEOTIDE SEQUENCE [LARGE SCALE GENOMIC DNA]</scope>
    <source>
        <strain evidence="1">PLFJ-1</strain>
    </source>
</reference>
<sequence>MASSAPDDWRKTPTRPSLTRWHPHFVPLERCDNGLCNSTIAVGCGSDALRELEGIFGARWRMDPCHVSAPHPEMCWLPVSVPAVRCTIRSHPSSALAPCCAPGTSSTVGHPLWLGGPIHHAVCHRHGQVSSGHAVGDLLPASSLWLAQSAGAQGPVSTCVLSSSASAAVGRLYSCRSHQRRGEPTDDVNPWCASLRYELPSARTTLAGPRHSTPCGLHSGMPGHSSSKCPGHLAQAASSSSAGTAPLGWTTRRGNLAQRIRLSQGFALAQTSRLSSSSSLGASIKAGGASVACARLGRGMAWFATAGSSRLWLAVSHVPTLMAAIERRFFWPVGRSQPSRAGPVR</sequence>
<accession>A0A179HN60</accession>
<comment type="caution">
    <text evidence="1">The sequence shown here is derived from an EMBL/GenBank/DDBJ whole genome shotgun (WGS) entry which is preliminary data.</text>
</comment>
<dbReference type="AlphaFoldDB" id="A0A179HN60"/>